<dbReference type="EMBL" id="CAAALY010011717">
    <property type="protein sequence ID" value="VEL11409.1"/>
    <property type="molecule type" value="Genomic_DNA"/>
</dbReference>
<keyword evidence="2" id="KW-1185">Reference proteome</keyword>
<comment type="caution">
    <text evidence="1">The sequence shown here is derived from an EMBL/GenBank/DDBJ whole genome shotgun (WGS) entry which is preliminary data.</text>
</comment>
<reference evidence="1" key="1">
    <citation type="submission" date="2018-11" db="EMBL/GenBank/DDBJ databases">
        <authorList>
            <consortium name="Pathogen Informatics"/>
        </authorList>
    </citation>
    <scope>NUCLEOTIDE SEQUENCE</scope>
</reference>
<evidence type="ECO:0000313" key="1">
    <source>
        <dbReference type="EMBL" id="VEL11409.1"/>
    </source>
</evidence>
<dbReference type="AlphaFoldDB" id="A0A448WGV2"/>
<organism evidence="1 2">
    <name type="scientific">Protopolystoma xenopodis</name>
    <dbReference type="NCBI Taxonomy" id="117903"/>
    <lineage>
        <taxon>Eukaryota</taxon>
        <taxon>Metazoa</taxon>
        <taxon>Spiralia</taxon>
        <taxon>Lophotrochozoa</taxon>
        <taxon>Platyhelminthes</taxon>
        <taxon>Monogenea</taxon>
        <taxon>Polyopisthocotylea</taxon>
        <taxon>Polystomatidea</taxon>
        <taxon>Polystomatidae</taxon>
        <taxon>Protopolystoma</taxon>
    </lineage>
</organism>
<accession>A0A448WGV2</accession>
<dbReference type="Proteomes" id="UP000784294">
    <property type="component" value="Unassembled WGS sequence"/>
</dbReference>
<proteinExistence type="predicted"/>
<evidence type="ECO:0000313" key="2">
    <source>
        <dbReference type="Proteomes" id="UP000784294"/>
    </source>
</evidence>
<protein>
    <submittedName>
        <fullName evidence="1">Uncharacterized protein</fullName>
    </submittedName>
</protein>
<gene>
    <name evidence="1" type="ORF">PXEA_LOCUS4849</name>
</gene>
<name>A0A448WGV2_9PLAT</name>
<sequence>MFCSPYYEPYDYDRYWCPQPPPYGQYGPEWKPYLASTHQSPDFWIPPGGTVPPVPNTSSAFAGFSNVPPTRPDVGPGFPRWGCGCGACWTNSAGNDPFTAQNGQAGNYANMKSAACACTGVGASRYPTFSKNERINAYQRGDGTAGCCSNHNFRAPRPWNFNQWW</sequence>